<dbReference type="Pfam" id="PF16030">
    <property type="entry name" value="GD_N"/>
    <property type="match status" value="1"/>
</dbReference>
<gene>
    <name evidence="11" type="ORF">APICC_05683</name>
</gene>
<dbReference type="PROSITE" id="PS50240">
    <property type="entry name" value="TRYPSIN_DOM"/>
    <property type="match status" value="1"/>
</dbReference>
<dbReference type="Proteomes" id="UP000242457">
    <property type="component" value="Unassembled WGS sequence"/>
</dbReference>
<dbReference type="AlphaFoldDB" id="A0A2A3EJ08"/>
<feature type="chain" id="PRO_5013036825" evidence="9">
    <location>
        <begin position="20"/>
        <end position="459"/>
    </location>
</feature>
<dbReference type="InterPro" id="IPR031986">
    <property type="entry name" value="GD_N"/>
</dbReference>
<dbReference type="PRINTS" id="PR00722">
    <property type="entry name" value="CHYMOTRYPSIN"/>
</dbReference>
<dbReference type="STRING" id="94128.A0A2A3EJ08"/>
<reference evidence="11 12" key="1">
    <citation type="submission" date="2014-07" db="EMBL/GenBank/DDBJ databases">
        <title>Genomic and transcriptomic analysis on Apis cerana provide comprehensive insights into honey bee biology.</title>
        <authorList>
            <person name="Diao Q."/>
            <person name="Sun L."/>
            <person name="Zheng H."/>
            <person name="Zheng H."/>
            <person name="Xu S."/>
            <person name="Wang S."/>
            <person name="Zeng Z."/>
            <person name="Hu F."/>
            <person name="Su S."/>
            <person name="Wu J."/>
        </authorList>
    </citation>
    <scope>NUCLEOTIDE SEQUENCE [LARGE SCALE GENOMIC DNA]</scope>
    <source>
        <tissue evidence="11">Pupae without intestine</tissue>
    </source>
</reference>
<dbReference type="InterPro" id="IPR001314">
    <property type="entry name" value="Peptidase_S1A"/>
</dbReference>
<evidence type="ECO:0000313" key="11">
    <source>
        <dbReference type="EMBL" id="PBC31783.1"/>
    </source>
</evidence>
<evidence type="ECO:0000256" key="6">
    <source>
        <dbReference type="ARBA" id="ARBA00022825"/>
    </source>
</evidence>
<name>A0A2A3EJ08_APICC</name>
<dbReference type="GO" id="GO:0005576">
    <property type="term" value="C:extracellular region"/>
    <property type="evidence" value="ECO:0007669"/>
    <property type="project" value="UniProtKB-SubCell"/>
</dbReference>
<evidence type="ECO:0000256" key="8">
    <source>
        <dbReference type="ARBA" id="ARBA00023157"/>
    </source>
</evidence>
<keyword evidence="7" id="KW-0865">Zymogen</keyword>
<dbReference type="PANTHER" id="PTHR24260:SF143">
    <property type="entry name" value="SERINE PROTEASE GD-LIKE PROTEIN"/>
    <property type="match status" value="1"/>
</dbReference>
<keyword evidence="2" id="KW-0964">Secreted</keyword>
<dbReference type="InterPro" id="IPR051333">
    <property type="entry name" value="CLIP_Serine_Protease"/>
</dbReference>
<proteinExistence type="predicted"/>
<organism evidence="11 12">
    <name type="scientific">Apis cerana cerana</name>
    <name type="common">Oriental honeybee</name>
    <dbReference type="NCBI Taxonomy" id="94128"/>
    <lineage>
        <taxon>Eukaryota</taxon>
        <taxon>Metazoa</taxon>
        <taxon>Ecdysozoa</taxon>
        <taxon>Arthropoda</taxon>
        <taxon>Hexapoda</taxon>
        <taxon>Insecta</taxon>
        <taxon>Pterygota</taxon>
        <taxon>Neoptera</taxon>
        <taxon>Endopterygota</taxon>
        <taxon>Hymenoptera</taxon>
        <taxon>Apocrita</taxon>
        <taxon>Aculeata</taxon>
        <taxon>Apoidea</taxon>
        <taxon>Anthophila</taxon>
        <taxon>Apidae</taxon>
        <taxon>Apis</taxon>
    </lineage>
</organism>
<evidence type="ECO:0000256" key="1">
    <source>
        <dbReference type="ARBA" id="ARBA00004613"/>
    </source>
</evidence>
<dbReference type="InterPro" id="IPR009003">
    <property type="entry name" value="Peptidase_S1_PA"/>
</dbReference>
<dbReference type="PANTHER" id="PTHR24260">
    <property type="match status" value="1"/>
</dbReference>
<evidence type="ECO:0000256" key="3">
    <source>
        <dbReference type="ARBA" id="ARBA00022670"/>
    </source>
</evidence>
<accession>A0A2A3EJ08</accession>
<keyword evidence="5" id="KW-0378">Hydrolase</keyword>
<evidence type="ECO:0000256" key="9">
    <source>
        <dbReference type="SAM" id="SignalP"/>
    </source>
</evidence>
<dbReference type="FunFam" id="2.40.10.10:FF:000146">
    <property type="entry name" value="Serine protease 53"/>
    <property type="match status" value="1"/>
</dbReference>
<feature type="signal peptide" evidence="9">
    <location>
        <begin position="1"/>
        <end position="19"/>
    </location>
</feature>
<evidence type="ECO:0000256" key="4">
    <source>
        <dbReference type="ARBA" id="ARBA00022729"/>
    </source>
</evidence>
<evidence type="ECO:0000256" key="7">
    <source>
        <dbReference type="ARBA" id="ARBA00023145"/>
    </source>
</evidence>
<protein>
    <submittedName>
        <fullName evidence="11">Serine protease gd</fullName>
    </submittedName>
</protein>
<dbReference type="InterPro" id="IPR018114">
    <property type="entry name" value="TRYPSIN_HIS"/>
</dbReference>
<keyword evidence="6" id="KW-0720">Serine protease</keyword>
<dbReference type="GO" id="GO:0004252">
    <property type="term" value="F:serine-type endopeptidase activity"/>
    <property type="evidence" value="ECO:0007669"/>
    <property type="project" value="InterPro"/>
</dbReference>
<evidence type="ECO:0000256" key="2">
    <source>
        <dbReference type="ARBA" id="ARBA00022525"/>
    </source>
</evidence>
<dbReference type="GO" id="GO:0006508">
    <property type="term" value="P:proteolysis"/>
    <property type="evidence" value="ECO:0007669"/>
    <property type="project" value="UniProtKB-KW"/>
</dbReference>
<comment type="subcellular location">
    <subcellularLocation>
        <location evidence="1">Secreted</location>
    </subcellularLocation>
</comment>
<evidence type="ECO:0000313" key="12">
    <source>
        <dbReference type="Proteomes" id="UP000242457"/>
    </source>
</evidence>
<evidence type="ECO:0000259" key="10">
    <source>
        <dbReference type="PROSITE" id="PS50240"/>
    </source>
</evidence>
<dbReference type="Pfam" id="PF00089">
    <property type="entry name" value="Trypsin"/>
    <property type="match status" value="1"/>
</dbReference>
<dbReference type="InterPro" id="IPR001254">
    <property type="entry name" value="Trypsin_dom"/>
</dbReference>
<keyword evidence="12" id="KW-1185">Reference proteome</keyword>
<evidence type="ECO:0000256" key="5">
    <source>
        <dbReference type="ARBA" id="ARBA00022801"/>
    </source>
</evidence>
<keyword evidence="8" id="KW-1015">Disulfide bond</keyword>
<dbReference type="CDD" id="cd00190">
    <property type="entry name" value="Tryp_SPc"/>
    <property type="match status" value="1"/>
</dbReference>
<keyword evidence="3 11" id="KW-0645">Protease</keyword>
<sequence length="459" mass="51349">MVSVIVKVALFLRILQLTAETADQSPCPEYFRYISDSITGEIIGFVEIRSPPKGIPLTLSVKLSIAVALPSKYVGRLELAQPKEQSIREVMQGRPLHYKIHFPLPWPIPILTGLWFNDEHICSGLRVSGPIVTFIVLNHTLYPPSLKLNFDSNPINFPQPLPNFPSTQDNPPVVYQPITPSPDRSISIVNKQNKVECGRSSTKFNLLVAGGMNASRGQWPWLVAIFVVKKNFEFQCAGTLITNKHIITAAHCLLIDNINLPASTLLVSLGRYRLREWSEEGSVNREIAAYQLHPNYDKGGNADADLAVLSLREKVEYNDVIRPICLWTGPALLASVVGKSGYVVGWGRDENGNRHLQEPRQIKAPIVRQEDCHWSNSDFVLFTSNRTFCAGLRNGSGPCNGDSGSGFVMYDAKTDRYYLRGIVSRSLLNRITMSCDLNQYIVYVDVAQHLEWVRNMISS</sequence>
<dbReference type="EMBL" id="KZ288227">
    <property type="protein sequence ID" value="PBC31783.1"/>
    <property type="molecule type" value="Genomic_DNA"/>
</dbReference>
<keyword evidence="4 9" id="KW-0732">Signal</keyword>
<dbReference type="PROSITE" id="PS00134">
    <property type="entry name" value="TRYPSIN_HIS"/>
    <property type="match status" value="1"/>
</dbReference>
<dbReference type="InterPro" id="IPR043504">
    <property type="entry name" value="Peptidase_S1_PA_chymotrypsin"/>
</dbReference>
<feature type="domain" description="Peptidase S1" evidence="10">
    <location>
        <begin position="208"/>
        <end position="458"/>
    </location>
</feature>
<dbReference type="SUPFAM" id="SSF50494">
    <property type="entry name" value="Trypsin-like serine proteases"/>
    <property type="match status" value="1"/>
</dbReference>
<dbReference type="OrthoDB" id="238681at2759"/>
<dbReference type="SMART" id="SM00020">
    <property type="entry name" value="Tryp_SPc"/>
    <property type="match status" value="1"/>
</dbReference>
<dbReference type="Gene3D" id="2.40.10.10">
    <property type="entry name" value="Trypsin-like serine proteases"/>
    <property type="match status" value="1"/>
</dbReference>